<dbReference type="AlphaFoldDB" id="A0AAV4BPC2"/>
<comment type="caution">
    <text evidence="1">The sequence shown here is derived from an EMBL/GenBank/DDBJ whole genome shotgun (WGS) entry which is preliminary data.</text>
</comment>
<sequence length="198" mass="21414">MNSTEHPELYAKTASSSQLLMPPRIKLPEWADPRQRSYSLFSVDGALLSLLNVCKSSAIGGDVAQIIVIPFGNQTSRCSLLPEEQPNLDSVNNDLRFVRGIRNAPSTSSWVLHSNGSSLCLSTCMHAIQMASVPLHAPYATDQTLRTSGGLDSITGHQNWTSENLDPFQLLLASRAGRICSSISEAPSLSKRICSNCA</sequence>
<gene>
    <name evidence="1" type="ORF">PoB_004666400</name>
</gene>
<name>A0AAV4BPC2_9GAST</name>
<dbReference type="Proteomes" id="UP000735302">
    <property type="component" value="Unassembled WGS sequence"/>
</dbReference>
<keyword evidence="2" id="KW-1185">Reference proteome</keyword>
<dbReference type="EMBL" id="BLXT01005153">
    <property type="protein sequence ID" value="GFO20159.1"/>
    <property type="molecule type" value="Genomic_DNA"/>
</dbReference>
<evidence type="ECO:0000313" key="2">
    <source>
        <dbReference type="Proteomes" id="UP000735302"/>
    </source>
</evidence>
<protein>
    <submittedName>
        <fullName evidence="1">Uncharacterized protein</fullName>
    </submittedName>
</protein>
<evidence type="ECO:0000313" key="1">
    <source>
        <dbReference type="EMBL" id="GFO20159.1"/>
    </source>
</evidence>
<reference evidence="1 2" key="1">
    <citation type="journal article" date="2021" name="Elife">
        <title>Chloroplast acquisition without the gene transfer in kleptoplastic sea slugs, Plakobranchus ocellatus.</title>
        <authorList>
            <person name="Maeda T."/>
            <person name="Takahashi S."/>
            <person name="Yoshida T."/>
            <person name="Shimamura S."/>
            <person name="Takaki Y."/>
            <person name="Nagai Y."/>
            <person name="Toyoda A."/>
            <person name="Suzuki Y."/>
            <person name="Arimoto A."/>
            <person name="Ishii H."/>
            <person name="Satoh N."/>
            <person name="Nishiyama T."/>
            <person name="Hasebe M."/>
            <person name="Maruyama T."/>
            <person name="Minagawa J."/>
            <person name="Obokata J."/>
            <person name="Shigenobu S."/>
        </authorList>
    </citation>
    <scope>NUCLEOTIDE SEQUENCE [LARGE SCALE GENOMIC DNA]</scope>
</reference>
<proteinExistence type="predicted"/>
<accession>A0AAV4BPC2</accession>
<organism evidence="1 2">
    <name type="scientific">Plakobranchus ocellatus</name>
    <dbReference type="NCBI Taxonomy" id="259542"/>
    <lineage>
        <taxon>Eukaryota</taxon>
        <taxon>Metazoa</taxon>
        <taxon>Spiralia</taxon>
        <taxon>Lophotrochozoa</taxon>
        <taxon>Mollusca</taxon>
        <taxon>Gastropoda</taxon>
        <taxon>Heterobranchia</taxon>
        <taxon>Euthyneura</taxon>
        <taxon>Panpulmonata</taxon>
        <taxon>Sacoglossa</taxon>
        <taxon>Placobranchoidea</taxon>
        <taxon>Plakobranchidae</taxon>
        <taxon>Plakobranchus</taxon>
    </lineage>
</organism>